<comment type="subcellular location">
    <subcellularLocation>
        <location evidence="1">Secreted</location>
    </subcellularLocation>
</comment>
<keyword evidence="4 5" id="KW-0732">Signal</keyword>
<dbReference type="Proteomes" id="UP000801492">
    <property type="component" value="Unassembled WGS sequence"/>
</dbReference>
<dbReference type="EMBL" id="VTPC01078457">
    <property type="protein sequence ID" value="KAF2888300.1"/>
    <property type="molecule type" value="Genomic_DNA"/>
</dbReference>
<evidence type="ECO:0000256" key="1">
    <source>
        <dbReference type="ARBA" id="ARBA00004613"/>
    </source>
</evidence>
<dbReference type="OrthoDB" id="8194670at2759"/>
<comment type="caution">
    <text evidence="6">The sequence shown here is derived from an EMBL/GenBank/DDBJ whole genome shotgun (WGS) entry which is preliminary data.</text>
</comment>
<protein>
    <submittedName>
        <fullName evidence="6">Uncharacterized protein</fullName>
    </submittedName>
</protein>
<evidence type="ECO:0000256" key="2">
    <source>
        <dbReference type="ARBA" id="ARBA00008098"/>
    </source>
</evidence>
<dbReference type="GO" id="GO:0005549">
    <property type="term" value="F:odorant binding"/>
    <property type="evidence" value="ECO:0007669"/>
    <property type="project" value="InterPro"/>
</dbReference>
<dbReference type="SUPFAM" id="SSF47565">
    <property type="entry name" value="Insect pheromone/odorant-binding proteins"/>
    <property type="match status" value="1"/>
</dbReference>
<reference evidence="6" key="1">
    <citation type="submission" date="2019-08" db="EMBL/GenBank/DDBJ databases">
        <title>The genome of the North American firefly Photinus pyralis.</title>
        <authorList>
            <consortium name="Photinus pyralis genome working group"/>
            <person name="Fallon T.R."/>
            <person name="Sander Lower S.E."/>
            <person name="Weng J.-K."/>
        </authorList>
    </citation>
    <scope>NUCLEOTIDE SEQUENCE</scope>
    <source>
        <strain evidence="6">TRF0915ILg1</strain>
        <tissue evidence="6">Whole body</tissue>
    </source>
</reference>
<sequence length="137" mass="15271">MKAFLVLCILAAVASVRGQQLNAEQITKLLQHIKICMDSSKVDKQLLMEVRAGNFPDFPELYDFFTCTFKRLGFLDDNEKLQEDAIRAKAPAGLSKEALDQGIQVCAKAQNAGAGRVAYEAYKCFRTETDVKINIVH</sequence>
<evidence type="ECO:0000256" key="5">
    <source>
        <dbReference type="SAM" id="SignalP"/>
    </source>
</evidence>
<evidence type="ECO:0000256" key="3">
    <source>
        <dbReference type="ARBA" id="ARBA00022525"/>
    </source>
</evidence>
<feature type="chain" id="PRO_5035433361" evidence="5">
    <location>
        <begin position="19"/>
        <end position="137"/>
    </location>
</feature>
<evidence type="ECO:0000313" key="6">
    <source>
        <dbReference type="EMBL" id="KAF2888300.1"/>
    </source>
</evidence>
<dbReference type="CDD" id="cd23992">
    <property type="entry name" value="PBP_GOBP"/>
    <property type="match status" value="1"/>
</dbReference>
<feature type="signal peptide" evidence="5">
    <location>
        <begin position="1"/>
        <end position="18"/>
    </location>
</feature>
<dbReference type="GO" id="GO:0007608">
    <property type="term" value="P:sensory perception of smell"/>
    <property type="evidence" value="ECO:0007669"/>
    <property type="project" value="TreeGrafter"/>
</dbReference>
<dbReference type="PANTHER" id="PTHR11857">
    <property type="entry name" value="ODORANT BINDING PROTEIN-RELATED"/>
    <property type="match status" value="1"/>
</dbReference>
<dbReference type="InterPro" id="IPR036728">
    <property type="entry name" value="PBP_GOBP_sf"/>
</dbReference>
<gene>
    <name evidence="6" type="ORF">ILUMI_17873</name>
</gene>
<dbReference type="Gene3D" id="1.10.238.20">
    <property type="entry name" value="Pheromone/general odorant binding protein domain"/>
    <property type="match status" value="1"/>
</dbReference>
<accession>A0A8K0G1G2</accession>
<name>A0A8K0G1G2_IGNLU</name>
<dbReference type="InterPro" id="IPR006170">
    <property type="entry name" value="PBP/GOBP"/>
</dbReference>
<proteinExistence type="inferred from homology"/>
<dbReference type="AlphaFoldDB" id="A0A8K0G1G2"/>
<dbReference type="SMART" id="SM00708">
    <property type="entry name" value="PhBP"/>
    <property type="match status" value="1"/>
</dbReference>
<organism evidence="6 7">
    <name type="scientific">Ignelater luminosus</name>
    <name type="common">Cucubano</name>
    <name type="synonym">Pyrophorus luminosus</name>
    <dbReference type="NCBI Taxonomy" id="2038154"/>
    <lineage>
        <taxon>Eukaryota</taxon>
        <taxon>Metazoa</taxon>
        <taxon>Ecdysozoa</taxon>
        <taxon>Arthropoda</taxon>
        <taxon>Hexapoda</taxon>
        <taxon>Insecta</taxon>
        <taxon>Pterygota</taxon>
        <taxon>Neoptera</taxon>
        <taxon>Endopterygota</taxon>
        <taxon>Coleoptera</taxon>
        <taxon>Polyphaga</taxon>
        <taxon>Elateriformia</taxon>
        <taxon>Elateroidea</taxon>
        <taxon>Elateridae</taxon>
        <taxon>Agrypninae</taxon>
        <taxon>Pyrophorini</taxon>
        <taxon>Ignelater</taxon>
    </lineage>
</organism>
<dbReference type="Pfam" id="PF01395">
    <property type="entry name" value="PBP_GOBP"/>
    <property type="match status" value="1"/>
</dbReference>
<keyword evidence="3" id="KW-0964">Secreted</keyword>
<evidence type="ECO:0000313" key="7">
    <source>
        <dbReference type="Proteomes" id="UP000801492"/>
    </source>
</evidence>
<keyword evidence="7" id="KW-1185">Reference proteome</keyword>
<dbReference type="GO" id="GO:0005615">
    <property type="term" value="C:extracellular space"/>
    <property type="evidence" value="ECO:0007669"/>
    <property type="project" value="TreeGrafter"/>
</dbReference>
<evidence type="ECO:0000256" key="4">
    <source>
        <dbReference type="ARBA" id="ARBA00022729"/>
    </source>
</evidence>
<dbReference type="PANTHER" id="PTHR11857:SF43">
    <property type="entry name" value="GEO07291P1-RELATED"/>
    <property type="match status" value="1"/>
</dbReference>
<comment type="similarity">
    <text evidence="2">Belongs to the PBP/GOBP family.</text>
</comment>